<dbReference type="AlphaFoldDB" id="A0A8C9FHY3"/>
<dbReference type="InterPro" id="IPR002035">
    <property type="entry name" value="VWF_A"/>
</dbReference>
<dbReference type="Gene3D" id="3.40.50.410">
    <property type="entry name" value="von Willebrand factor, type A domain"/>
    <property type="match status" value="1"/>
</dbReference>
<feature type="region of interest" description="Disordered" evidence="1">
    <location>
        <begin position="377"/>
        <end position="410"/>
    </location>
</feature>
<dbReference type="SUPFAM" id="SSF53300">
    <property type="entry name" value="vWA-like"/>
    <property type="match status" value="1"/>
</dbReference>
<proteinExistence type="predicted"/>
<name>A0A8C9FHY3_PAVCR</name>
<organism evidence="3 4">
    <name type="scientific">Pavo cristatus</name>
    <name type="common">Indian peafowl</name>
    <name type="synonym">Blue peafowl</name>
    <dbReference type="NCBI Taxonomy" id="9049"/>
    <lineage>
        <taxon>Eukaryota</taxon>
        <taxon>Metazoa</taxon>
        <taxon>Chordata</taxon>
        <taxon>Craniata</taxon>
        <taxon>Vertebrata</taxon>
        <taxon>Euteleostomi</taxon>
        <taxon>Archelosauria</taxon>
        <taxon>Archosauria</taxon>
        <taxon>Dinosauria</taxon>
        <taxon>Saurischia</taxon>
        <taxon>Theropoda</taxon>
        <taxon>Coelurosauria</taxon>
        <taxon>Aves</taxon>
        <taxon>Neognathae</taxon>
        <taxon>Galloanserae</taxon>
        <taxon>Galliformes</taxon>
        <taxon>Phasianidae</taxon>
        <taxon>Phasianinae</taxon>
        <taxon>Pavo</taxon>
    </lineage>
</organism>
<evidence type="ECO:0000256" key="1">
    <source>
        <dbReference type="SAM" id="MobiDB-lite"/>
    </source>
</evidence>
<dbReference type="GO" id="GO:0004867">
    <property type="term" value="F:serine-type endopeptidase inhibitor activity"/>
    <property type="evidence" value="ECO:0007669"/>
    <property type="project" value="InterPro"/>
</dbReference>
<dbReference type="InterPro" id="IPR050934">
    <property type="entry name" value="ITIH"/>
</dbReference>
<dbReference type="PANTHER" id="PTHR10338:SF155">
    <property type="entry name" value="INTER-ALPHA-TRYPSIN INHIBITOR HEAVY CHAIN H6"/>
    <property type="match status" value="1"/>
</dbReference>
<dbReference type="Proteomes" id="UP000694428">
    <property type="component" value="Unplaced"/>
</dbReference>
<sequence>LLTDGEPTAGVTDVPRILSNARRALSPSAALLFGLAFGADADFALLRRLAAASGGTAQHIPEDADAALHLTDVFREIDSPLLRDVELTYPGTAAQRITPKLFPGYFQGSELVVAGRLEPGTERLRIRASGRGDEGELHADTEVVANATELPPGCPRRPAALLGAFVRRLWAFVTIQELLRAQLAANSTAARRRLAAEATELSLRYHFVTPFTSLVVVTPGDGGLTSPPSITTSSPTGTPDVTGTPDGAVGTPYPLCFTLDGRPGDILQLLTDPSLGEDTRVTPTNLGEGPPVSLPFSHPTQLHLPPVTLVLGPGGRLHLQWGPRLELLVLRHRYSRPGALQRDHLGFYVTNSSGLSPRAGGLLGECCPHPHGVALSPAQRGDRRPLSLRPPAGHPAVATGATRNGVAVPG</sequence>
<dbReference type="Pfam" id="PF06668">
    <property type="entry name" value="ITI_HC_C"/>
    <property type="match status" value="1"/>
</dbReference>
<evidence type="ECO:0000313" key="4">
    <source>
        <dbReference type="Proteomes" id="UP000694428"/>
    </source>
</evidence>
<evidence type="ECO:0000313" key="3">
    <source>
        <dbReference type="Ensembl" id="ENSPSTP00000016076.1"/>
    </source>
</evidence>
<feature type="domain" description="VWFA" evidence="2">
    <location>
        <begin position="1"/>
        <end position="77"/>
    </location>
</feature>
<reference evidence="3" key="2">
    <citation type="submission" date="2025-09" db="UniProtKB">
        <authorList>
            <consortium name="Ensembl"/>
        </authorList>
    </citation>
    <scope>IDENTIFICATION</scope>
</reference>
<evidence type="ECO:0000259" key="2">
    <source>
        <dbReference type="PROSITE" id="PS50234"/>
    </source>
</evidence>
<dbReference type="PROSITE" id="PS50234">
    <property type="entry name" value="VWFA"/>
    <property type="match status" value="1"/>
</dbReference>
<keyword evidence="4" id="KW-1185">Reference proteome</keyword>
<accession>A0A8C9FHY3</accession>
<dbReference type="InterPro" id="IPR036465">
    <property type="entry name" value="vWFA_dom_sf"/>
</dbReference>
<dbReference type="GO" id="GO:0030212">
    <property type="term" value="P:hyaluronan metabolic process"/>
    <property type="evidence" value="ECO:0007669"/>
    <property type="project" value="InterPro"/>
</dbReference>
<protein>
    <recommendedName>
        <fullName evidence="2">VWFA domain-containing protein</fullName>
    </recommendedName>
</protein>
<dbReference type="PANTHER" id="PTHR10338">
    <property type="entry name" value="INTER-ALPHA-TRYPSIN INHIBITOR HEAVY CHAIN FAMILY MEMBER"/>
    <property type="match status" value="1"/>
</dbReference>
<reference evidence="3" key="1">
    <citation type="submission" date="2025-08" db="UniProtKB">
        <authorList>
            <consortium name="Ensembl"/>
        </authorList>
    </citation>
    <scope>IDENTIFICATION</scope>
</reference>
<feature type="region of interest" description="Disordered" evidence="1">
    <location>
        <begin position="225"/>
        <end position="247"/>
    </location>
</feature>
<dbReference type="InterPro" id="IPR010600">
    <property type="entry name" value="ITI_HC_C"/>
</dbReference>
<dbReference type="Ensembl" id="ENSPSTT00000016854.1">
    <property type="protein sequence ID" value="ENSPSTP00000016076.1"/>
    <property type="gene ID" value="ENSPSTG00000011426.1"/>
</dbReference>